<keyword evidence="8" id="KW-0221">Differentiation</keyword>
<comment type="caution">
    <text evidence="11">Lacks conserved residue(s) required for the propagation of feature annotation.</text>
</comment>
<dbReference type="GO" id="GO:0035567">
    <property type="term" value="P:non-canonical Wnt signaling pathway"/>
    <property type="evidence" value="ECO:0000318"/>
    <property type="project" value="GO_Central"/>
</dbReference>
<organism evidence="16">
    <name type="scientific">Ciona intestinalis</name>
    <name type="common">Transparent sea squirt</name>
    <name type="synonym">Ascidia intestinalis</name>
    <dbReference type="NCBI Taxonomy" id="7719"/>
    <lineage>
        <taxon>Eukaryota</taxon>
        <taxon>Metazoa</taxon>
        <taxon>Chordata</taxon>
        <taxon>Tunicata</taxon>
        <taxon>Ascidiacea</taxon>
        <taxon>Phlebobranchia</taxon>
        <taxon>Cionidae</taxon>
        <taxon>Ciona</taxon>
    </lineage>
</organism>
<dbReference type="AlphaFoldDB" id="Q4H2U4"/>
<feature type="domain" description="FZ" evidence="14">
    <location>
        <begin position="44"/>
        <end position="164"/>
    </location>
</feature>
<dbReference type="SUPFAM" id="SSF50242">
    <property type="entry name" value="TIMP-like"/>
    <property type="match status" value="1"/>
</dbReference>
<feature type="compositionally biased region" description="Basic residues" evidence="12">
    <location>
        <begin position="24"/>
        <end position="34"/>
    </location>
</feature>
<feature type="chain" id="PRO_5010392961" description="Secreted frizzled-related protein 1" evidence="13">
    <location>
        <begin position="23"/>
        <end position="293"/>
    </location>
</feature>
<evidence type="ECO:0000256" key="4">
    <source>
        <dbReference type="ARBA" id="ARBA00022473"/>
    </source>
</evidence>
<dbReference type="OMA" id="NFGQHDL"/>
<dbReference type="InterPro" id="IPR036790">
    <property type="entry name" value="Frizzled_dom_sf"/>
</dbReference>
<accession>Q4H2U4</accession>
<evidence type="ECO:0000256" key="6">
    <source>
        <dbReference type="ARBA" id="ARBA00022687"/>
    </source>
</evidence>
<evidence type="ECO:0000256" key="9">
    <source>
        <dbReference type="ARBA" id="ARBA00023157"/>
    </source>
</evidence>
<accession>A0A1W2VSK5</accession>
<evidence type="ECO:0000259" key="14">
    <source>
        <dbReference type="PROSITE" id="PS50038"/>
    </source>
</evidence>
<evidence type="ECO:0000256" key="5">
    <source>
        <dbReference type="ARBA" id="ARBA00022525"/>
    </source>
</evidence>
<reference evidence="16" key="2">
    <citation type="journal article" date="2003" name="Dev. Genes Evol.">
        <title>Genomewide surveys of developmentally relevant genes in Ciona intestinalis.</title>
        <authorList>
            <person name="Satou Y."/>
            <person name="Satoh N."/>
        </authorList>
    </citation>
    <scope>NUCLEOTIDE SEQUENCE</scope>
</reference>
<reference evidence="17" key="5">
    <citation type="journal article" date="2008" name="Genome Biol.">
        <title>Improved genome assembly and evidence-based global gene model set for the chordate Ciona intestinalis: new insight into intron and operon populations.</title>
        <authorList>
            <person name="Satou Y."/>
            <person name="Mineta K."/>
            <person name="Ogasawara M."/>
            <person name="Sasakura Y."/>
            <person name="Shoguchi E."/>
            <person name="Ueno K."/>
            <person name="Yamada L."/>
            <person name="Matsumoto J."/>
            <person name="Wasserscheid J."/>
            <person name="Dewar K."/>
            <person name="Wiley G.B."/>
            <person name="Macmil S.L."/>
            <person name="Roe B.A."/>
            <person name="Zeller R.W."/>
            <person name="Hastings K.E."/>
            <person name="Lemaire P."/>
            <person name="Lindquist E."/>
            <person name="Endo T."/>
            <person name="Hotta K."/>
            <person name="Inaba K."/>
        </authorList>
    </citation>
    <scope>NUCLEOTIDE SEQUENCE [LARGE SCALE GENOMIC DNA]</scope>
    <source>
        <strain evidence="17">wild type</strain>
    </source>
</reference>
<comment type="similarity">
    <text evidence="2">Belongs to the secreted frizzled-related protein (sFRP) family.</text>
</comment>
<dbReference type="EMBL" id="AB210678">
    <property type="protein sequence ID" value="BAE06683.1"/>
    <property type="molecule type" value="mRNA"/>
</dbReference>
<evidence type="ECO:0000259" key="15">
    <source>
        <dbReference type="PROSITE" id="PS50189"/>
    </source>
</evidence>
<evidence type="ECO:0000256" key="8">
    <source>
        <dbReference type="ARBA" id="ARBA00022782"/>
    </source>
</evidence>
<feature type="signal peptide" evidence="13">
    <location>
        <begin position="1"/>
        <end position="22"/>
    </location>
</feature>
<protein>
    <recommendedName>
        <fullName evidence="3">Secreted frizzled-related protein 1</fullName>
    </recommendedName>
</protein>
<feature type="disulfide bond" evidence="11">
    <location>
        <begin position="59"/>
        <end position="105"/>
    </location>
</feature>
<feature type="domain" description="NTR" evidence="15">
    <location>
        <begin position="177"/>
        <end position="293"/>
    </location>
</feature>
<keyword evidence="10" id="KW-0325">Glycoprotein</keyword>
<dbReference type="PROSITE" id="PS50038">
    <property type="entry name" value="FZ"/>
    <property type="match status" value="1"/>
</dbReference>
<dbReference type="PROSITE" id="PS50189">
    <property type="entry name" value="NTR"/>
    <property type="match status" value="1"/>
</dbReference>
<dbReference type="GO" id="GO:0030154">
    <property type="term" value="P:cell differentiation"/>
    <property type="evidence" value="ECO:0007669"/>
    <property type="project" value="UniProtKB-KW"/>
</dbReference>
<feature type="disulfide bond" evidence="11">
    <location>
        <begin position="96"/>
        <end position="134"/>
    </location>
</feature>
<dbReference type="GO" id="GO:2000026">
    <property type="term" value="P:regulation of multicellular organismal development"/>
    <property type="evidence" value="ECO:0007669"/>
    <property type="project" value="UniProtKB-ARBA"/>
</dbReference>
<evidence type="ECO:0000256" key="10">
    <source>
        <dbReference type="ARBA" id="ARBA00023180"/>
    </source>
</evidence>
<dbReference type="MEROPS" id="I93.002"/>
<sequence length="293" mass="34230">MKNLQLVILYTIFAFVISTGSGKRKQQKRPKIRRPLIFPQPAQPPDSKCEIIPEHFGLCYGMEYPRMRLPNLLGHATMTEVLQQSRFWPPLVSKGCNPETRKFLCSLFAPVCMKGIDRSIPPCRGLCEAVRDNCSRTMRNFGYPWPEILNCTQFPQQGQMCIEEDRSGLPTPPPKVCQPCRRRRALQYLKTKFCSFDFVMKVRVKNLSYGYDETRMVIKPKHTIRWDKSLRGTRKNDLWMRDGFHCRCSVINNIKKSYLVTGWKTANKLVVHSILKWNKKSKRVVKRLKRAKC</sequence>
<comment type="subcellular location">
    <subcellularLocation>
        <location evidence="1">Secreted</location>
    </subcellularLocation>
</comment>
<feature type="region of interest" description="Disordered" evidence="12">
    <location>
        <begin position="24"/>
        <end position="45"/>
    </location>
</feature>
<dbReference type="GO" id="GO:0017147">
    <property type="term" value="F:Wnt-protein binding"/>
    <property type="evidence" value="ECO:0000318"/>
    <property type="project" value="GO_Central"/>
</dbReference>
<dbReference type="RefSeq" id="NP_001072004.1">
    <property type="nucleotide sequence ID" value="NM_001078536.1"/>
</dbReference>
<keyword evidence="4" id="KW-0217">Developmental protein</keyword>
<dbReference type="HOGENOM" id="CLU_054647_0_0_1"/>
<keyword evidence="6" id="KW-0879">Wnt signaling pathway</keyword>
<proteinExistence type="evidence at transcript level"/>
<evidence type="ECO:0000313" key="16">
    <source>
        <dbReference type="EMBL" id="BAE06683.1"/>
    </source>
</evidence>
<dbReference type="InterPro" id="IPR008993">
    <property type="entry name" value="TIMP-like_OB-fold"/>
</dbReference>
<keyword evidence="9 11" id="KW-1015">Disulfide bond</keyword>
<dbReference type="Ensembl" id="ENSCINT00000010646.3">
    <property type="protein sequence ID" value="ENSCINP00000010646.3"/>
    <property type="gene ID" value="ENSCING00000005178.3"/>
</dbReference>
<dbReference type="InterPro" id="IPR018933">
    <property type="entry name" value="Netrin_module_non-TIMP"/>
</dbReference>
<dbReference type="GO" id="GO:0060070">
    <property type="term" value="P:canonical Wnt signaling pathway"/>
    <property type="evidence" value="ECO:0000318"/>
    <property type="project" value="GO_Central"/>
</dbReference>
<dbReference type="Pfam" id="PF01392">
    <property type="entry name" value="Fz"/>
    <property type="match status" value="1"/>
</dbReference>
<evidence type="ECO:0000256" key="12">
    <source>
        <dbReference type="SAM" id="MobiDB-lite"/>
    </source>
</evidence>
<feature type="disulfide bond" evidence="11">
    <location>
        <begin position="127"/>
        <end position="151"/>
    </location>
</feature>
<dbReference type="Pfam" id="PF01759">
    <property type="entry name" value="NTR"/>
    <property type="match status" value="1"/>
</dbReference>
<reference evidence="17" key="6">
    <citation type="submission" date="2025-05" db="UniProtKB">
        <authorList>
            <consortium name="Ensembl"/>
        </authorList>
    </citation>
    <scope>IDENTIFICATION</scope>
</reference>
<dbReference type="EMBL" id="EAAA01001516">
    <property type="status" value="NOT_ANNOTATED_CDS"/>
    <property type="molecule type" value="Genomic_DNA"/>
</dbReference>
<keyword evidence="18" id="KW-1185">Reference proteome</keyword>
<reference evidence="16" key="3">
    <citation type="journal article" date="2004" name="Development">
        <title>Gene expression profiles of transcription factors and signaling molecules in the ascidian embryo: towards a comprehensive understanding of gene networks.</title>
        <authorList>
            <person name="Imai K.S."/>
            <person name="Hino K."/>
            <person name="Yagi K."/>
            <person name="Satoh N."/>
            <person name="Satou Y."/>
        </authorList>
    </citation>
    <scope>NUCLEOTIDE SEQUENCE</scope>
</reference>
<dbReference type="PANTHER" id="PTHR11309:SF148">
    <property type="entry name" value="SECRETED FRIZZLED-RELATED PROTEIN 1"/>
    <property type="match status" value="1"/>
</dbReference>
<dbReference type="OrthoDB" id="10053709at2759"/>
<dbReference type="Proteomes" id="UP000008144">
    <property type="component" value="Chromosome 2"/>
</dbReference>
<dbReference type="FunFam" id="2.40.50.120:FF:000003">
    <property type="entry name" value="Secreted frizzled-related protein 1"/>
    <property type="match status" value="1"/>
</dbReference>
<evidence type="ECO:0000313" key="17">
    <source>
        <dbReference type="Ensembl" id="ENSCINP00000010646.3"/>
    </source>
</evidence>
<dbReference type="STRING" id="7719.ENSCINP00000010646"/>
<dbReference type="GeneTree" id="ENSGT00940000167482"/>
<dbReference type="FunFam" id="1.10.2000.10:FF:000001">
    <property type="entry name" value="secreted frizzled-related protein 2"/>
    <property type="match status" value="1"/>
</dbReference>
<dbReference type="KEGG" id="cin:778984"/>
<evidence type="ECO:0000256" key="13">
    <source>
        <dbReference type="SAM" id="SignalP"/>
    </source>
</evidence>
<dbReference type="InterPro" id="IPR020067">
    <property type="entry name" value="Frizzled_dom"/>
</dbReference>
<dbReference type="GO" id="GO:0005615">
    <property type="term" value="C:extracellular space"/>
    <property type="evidence" value="ECO:0000318"/>
    <property type="project" value="GO_Central"/>
</dbReference>
<dbReference type="Gene3D" id="2.40.50.120">
    <property type="match status" value="1"/>
</dbReference>
<dbReference type="PANTHER" id="PTHR11309">
    <property type="entry name" value="FRIZZLED"/>
    <property type="match status" value="1"/>
</dbReference>
<evidence type="ECO:0000256" key="11">
    <source>
        <dbReference type="PROSITE-ProRule" id="PRU00090"/>
    </source>
</evidence>
<dbReference type="CTD" id="6423"/>
<evidence type="ECO:0000256" key="7">
    <source>
        <dbReference type="ARBA" id="ARBA00022729"/>
    </source>
</evidence>
<dbReference type="GeneID" id="778984"/>
<dbReference type="CDD" id="cd03580">
    <property type="entry name" value="NTR_Sfrp1_like"/>
    <property type="match status" value="1"/>
</dbReference>
<reference evidence="16" key="4">
    <citation type="submission" date="2005-04" db="EMBL/GenBank/DDBJ databases">
        <title>Expressed genes in Ciona intestinalis.</title>
        <authorList>
            <person name="Satou Y."/>
        </authorList>
    </citation>
    <scope>NUCLEOTIDE SEQUENCE</scope>
</reference>
<name>Q4H2U4_CIOIN</name>
<dbReference type="Gene3D" id="1.10.2000.10">
    <property type="entry name" value="Frizzled cysteine-rich domain"/>
    <property type="match status" value="1"/>
</dbReference>
<dbReference type="SUPFAM" id="SSF63501">
    <property type="entry name" value="Frizzled cysteine-rich domain"/>
    <property type="match status" value="1"/>
</dbReference>
<gene>
    <name evidence="16" type="primary">Ci-sFRP2</name>
    <name evidence="17" type="synonym">sfrp2</name>
</gene>
<evidence type="ECO:0000256" key="2">
    <source>
        <dbReference type="ARBA" id="ARBA00010054"/>
    </source>
</evidence>
<keyword evidence="7 13" id="KW-0732">Signal</keyword>
<evidence type="ECO:0000313" key="18">
    <source>
        <dbReference type="Proteomes" id="UP000008144"/>
    </source>
</evidence>
<evidence type="ECO:0000256" key="1">
    <source>
        <dbReference type="ARBA" id="ARBA00004613"/>
    </source>
</evidence>
<dbReference type="SMART" id="SM00063">
    <property type="entry name" value="FRI"/>
    <property type="match status" value="1"/>
</dbReference>
<reference evidence="18" key="1">
    <citation type="journal article" date="2002" name="Science">
        <title>The draft genome of Ciona intestinalis: insights into chordate and vertebrate origins.</title>
        <authorList>
            <person name="Dehal P."/>
            <person name="Satou Y."/>
            <person name="Campbell R.K."/>
            <person name="Chapman J."/>
            <person name="Degnan B."/>
            <person name="De Tomaso A."/>
            <person name="Davidson B."/>
            <person name="Di Gregorio A."/>
            <person name="Gelpke M."/>
            <person name="Goodstein D.M."/>
            <person name="Harafuji N."/>
            <person name="Hastings K.E."/>
            <person name="Ho I."/>
            <person name="Hotta K."/>
            <person name="Huang W."/>
            <person name="Kawashima T."/>
            <person name="Lemaire P."/>
            <person name="Martinez D."/>
            <person name="Meinertzhagen I.A."/>
            <person name="Necula S."/>
            <person name="Nonaka M."/>
            <person name="Putnam N."/>
            <person name="Rash S."/>
            <person name="Saiga H."/>
            <person name="Satake M."/>
            <person name="Terry A."/>
            <person name="Yamada L."/>
            <person name="Wang H.G."/>
            <person name="Awazu S."/>
            <person name="Azumi K."/>
            <person name="Boore J."/>
            <person name="Branno M."/>
            <person name="Chin-Bow S."/>
            <person name="DeSantis R."/>
            <person name="Doyle S."/>
            <person name="Francino P."/>
            <person name="Keys D.N."/>
            <person name="Haga S."/>
            <person name="Hayashi H."/>
            <person name="Hino K."/>
            <person name="Imai K.S."/>
            <person name="Inaba K."/>
            <person name="Kano S."/>
            <person name="Kobayashi K."/>
            <person name="Kobayashi M."/>
            <person name="Lee B.I."/>
            <person name="Makabe K.W."/>
            <person name="Manohar C."/>
            <person name="Matassi G."/>
            <person name="Medina M."/>
            <person name="Mochizuki Y."/>
            <person name="Mount S."/>
            <person name="Morishita T."/>
            <person name="Miura S."/>
            <person name="Nakayama A."/>
            <person name="Nishizaka S."/>
            <person name="Nomoto H."/>
            <person name="Ohta F."/>
            <person name="Oishi K."/>
            <person name="Rigoutsos I."/>
            <person name="Sano M."/>
            <person name="Sasaki A."/>
            <person name="Sasakura Y."/>
            <person name="Shoguchi E."/>
            <person name="Shin-i T."/>
            <person name="Spagnuolo A."/>
            <person name="Stainier D."/>
            <person name="Suzuki M.M."/>
            <person name="Tassy O."/>
            <person name="Takatori N."/>
            <person name="Tokuoka M."/>
            <person name="Yagi K."/>
            <person name="Yoshizaki F."/>
            <person name="Wada S."/>
            <person name="Zhang C."/>
            <person name="Hyatt P.D."/>
            <person name="Larimer F."/>
            <person name="Detter C."/>
            <person name="Doggett N."/>
            <person name="Glavina T."/>
            <person name="Hawkins T."/>
            <person name="Richardson P."/>
            <person name="Lucas S."/>
            <person name="Kohara Y."/>
            <person name="Levine M."/>
            <person name="Satoh N."/>
            <person name="Rokhsar D.S."/>
        </authorList>
    </citation>
    <scope>NUCLEOTIDE SEQUENCE [LARGE SCALE GENOMIC DNA]</scope>
</reference>
<dbReference type="InterPro" id="IPR015526">
    <property type="entry name" value="Frizzled/SFRP"/>
</dbReference>
<evidence type="ECO:0000256" key="3">
    <source>
        <dbReference type="ARBA" id="ARBA00020517"/>
    </source>
</evidence>
<keyword evidence="5" id="KW-0964">Secreted</keyword>
<dbReference type="InterPro" id="IPR001134">
    <property type="entry name" value="Netrin_domain"/>
</dbReference>